<feature type="coiled-coil region" evidence="2">
    <location>
        <begin position="376"/>
        <end position="435"/>
    </location>
</feature>
<dbReference type="EMBL" id="CCKQ01017974">
    <property type="protein sequence ID" value="CDW89906.1"/>
    <property type="molecule type" value="Genomic_DNA"/>
</dbReference>
<accession>A0A078B6U4</accession>
<dbReference type="OMA" id="QENINTY"/>
<keyword evidence="6" id="KW-1185">Reference proteome</keyword>
<dbReference type="InterPro" id="IPR051147">
    <property type="entry name" value="CFAP_domain-containing"/>
</dbReference>
<dbReference type="InParanoid" id="A0A078B6U4"/>
<dbReference type="Pfam" id="PF13863">
    <property type="entry name" value="DUF4200"/>
    <property type="match status" value="1"/>
</dbReference>
<evidence type="ECO:0000256" key="3">
    <source>
        <dbReference type="SAM" id="MobiDB-lite"/>
    </source>
</evidence>
<evidence type="ECO:0000259" key="4">
    <source>
        <dbReference type="Pfam" id="PF13863"/>
    </source>
</evidence>
<sequence>MVDTSFDAHEKLDKNNISIQLPSIQKRTRKQHDSPDFQFQTLGLAGKYQSRYGEKEDDKQKGGNTSYLNPFSVKKTTEQLLIQRELERMSRFKRETSLSQQMNNQDNNSLVNLSAIKKRFGTVNHSIDMKRSHNNTTIEPIANSYLTSIDPLNDKSVDRTQQVIIRDLPPTLRYLSKNAFSSTSGSPRETSKEIVGSIRSIFYAQMSIEAKREETLKLKEYIIMEREKLEEARRVFQEDQDKFQKYMAEMEQQAEKARENTDNSQKEKGDFADYLERLQDEIHRFDKEITQVDDDLKQSALFKEFIDLVKGQRKFKAKPDDKKMNSTGRFNKSGADNFFITEEAQKIMNLENLSQQDSNIDPNGVDLSKNEFLEIIQSLEDANIFLLDNIQNEEQDLERLEKRAEIKYTKQQKILDEIQENINTYQLKIADKMVKKNSIKTYIKSFNQADQGNNTISRKRSKSDLHSDKMSDFKSQMTSLKSIISRLYQKVRQSGPARDTDDDVVVQLGEIERKLALYIERRDLIFFSGEAAPDQVKQLQEVEKIVDKDRKQIRYEKKKQNEKEMIKEKQLKVEKRMERSSKQTSNSHQARIMMTRSNKPEVVRVFEDPNKNITQEELDYIKYVDSIGKSQVTQSALQKQIQSNNKAQLREEQQRQQQKSLQTEQTE</sequence>
<protein>
    <recommendedName>
        <fullName evidence="4">DUF4200 domain-containing protein</fullName>
    </recommendedName>
</protein>
<dbReference type="Proteomes" id="UP000039865">
    <property type="component" value="Unassembled WGS sequence"/>
</dbReference>
<reference evidence="5 6" key="1">
    <citation type="submission" date="2014-06" db="EMBL/GenBank/DDBJ databases">
        <authorList>
            <person name="Swart Estienne"/>
        </authorList>
    </citation>
    <scope>NUCLEOTIDE SEQUENCE [LARGE SCALE GENOMIC DNA]</scope>
    <source>
        <strain evidence="5 6">130c</strain>
    </source>
</reference>
<organism evidence="5 6">
    <name type="scientific">Stylonychia lemnae</name>
    <name type="common">Ciliate</name>
    <dbReference type="NCBI Taxonomy" id="5949"/>
    <lineage>
        <taxon>Eukaryota</taxon>
        <taxon>Sar</taxon>
        <taxon>Alveolata</taxon>
        <taxon>Ciliophora</taxon>
        <taxon>Intramacronucleata</taxon>
        <taxon>Spirotrichea</taxon>
        <taxon>Stichotrichia</taxon>
        <taxon>Sporadotrichida</taxon>
        <taxon>Oxytrichidae</taxon>
        <taxon>Stylonychinae</taxon>
        <taxon>Stylonychia</taxon>
    </lineage>
</organism>
<feature type="domain" description="DUF4200" evidence="4">
    <location>
        <begin position="199"/>
        <end position="309"/>
    </location>
</feature>
<evidence type="ECO:0000256" key="1">
    <source>
        <dbReference type="ARBA" id="ARBA00023054"/>
    </source>
</evidence>
<evidence type="ECO:0000313" key="6">
    <source>
        <dbReference type="Proteomes" id="UP000039865"/>
    </source>
</evidence>
<gene>
    <name evidence="5" type="primary">Contig4339.g4646</name>
    <name evidence="5" type="ORF">STYLEM_19046</name>
</gene>
<dbReference type="PANTHER" id="PTHR21683">
    <property type="entry name" value="COILED-COIL DOMAIN-CONTAINING PROTEIN 42 LIKE-2-LIKE-RELATED"/>
    <property type="match status" value="1"/>
</dbReference>
<name>A0A078B6U4_STYLE</name>
<feature type="coiled-coil region" evidence="2">
    <location>
        <begin position="229"/>
        <end position="295"/>
    </location>
</feature>
<proteinExistence type="predicted"/>
<dbReference type="PANTHER" id="PTHR21683:SF3">
    <property type="entry name" value="CILIA AND FLAGELLA ASSOCIATED PROTEIN 100"/>
    <property type="match status" value="1"/>
</dbReference>
<keyword evidence="1 2" id="KW-0175">Coiled coil</keyword>
<dbReference type="AlphaFoldDB" id="A0A078B6U4"/>
<evidence type="ECO:0000256" key="2">
    <source>
        <dbReference type="SAM" id="Coils"/>
    </source>
</evidence>
<feature type="compositionally biased region" description="Polar residues" evidence="3">
    <location>
        <begin position="633"/>
        <end position="647"/>
    </location>
</feature>
<dbReference type="GO" id="GO:0005856">
    <property type="term" value="C:cytoskeleton"/>
    <property type="evidence" value="ECO:0007669"/>
    <property type="project" value="UniProtKB-ARBA"/>
</dbReference>
<dbReference type="InterPro" id="IPR025252">
    <property type="entry name" value="DUF4200"/>
</dbReference>
<feature type="region of interest" description="Disordered" evidence="3">
    <location>
        <begin position="633"/>
        <end position="667"/>
    </location>
</feature>
<dbReference type="OrthoDB" id="10264063at2759"/>
<evidence type="ECO:0000313" key="5">
    <source>
        <dbReference type="EMBL" id="CDW89906.1"/>
    </source>
</evidence>
<feature type="compositionally biased region" description="Low complexity" evidence="3">
    <location>
        <begin position="655"/>
        <end position="667"/>
    </location>
</feature>